<comment type="similarity">
    <text evidence="1">Belongs to the glycosyl hydrolase 65 family.</text>
</comment>
<reference evidence="11" key="1">
    <citation type="submission" date="2016-10" db="EMBL/GenBank/DDBJ databases">
        <authorList>
            <person name="Varghese N."/>
            <person name="Submissions S."/>
        </authorList>
    </citation>
    <scope>NUCLEOTIDE SEQUENCE [LARGE SCALE GENOMIC DNA]</scope>
    <source>
        <strain evidence="11">DSM 25751</strain>
    </source>
</reference>
<evidence type="ECO:0000256" key="1">
    <source>
        <dbReference type="ARBA" id="ARBA00006768"/>
    </source>
</evidence>
<dbReference type="Proteomes" id="UP000198564">
    <property type="component" value="Unassembled WGS sequence"/>
</dbReference>
<dbReference type="RefSeq" id="WP_091632717.1">
    <property type="nucleotide sequence ID" value="NZ_FNYW01000003.1"/>
</dbReference>
<feature type="domain" description="Glycoside hydrolase family 65 N-terminal" evidence="9">
    <location>
        <begin position="14"/>
        <end position="268"/>
    </location>
</feature>
<evidence type="ECO:0000256" key="3">
    <source>
        <dbReference type="ARBA" id="ARBA00022679"/>
    </source>
</evidence>
<dbReference type="AlphaFoldDB" id="A0A1H6RNW1"/>
<keyword evidence="3" id="KW-0808">Transferase</keyword>
<dbReference type="OrthoDB" id="9758855at2"/>
<evidence type="ECO:0000259" key="7">
    <source>
        <dbReference type="Pfam" id="PF03632"/>
    </source>
</evidence>
<dbReference type="Pfam" id="PF03636">
    <property type="entry name" value="Glyco_hydro_65N"/>
    <property type="match status" value="1"/>
</dbReference>
<organism evidence="10 11">
    <name type="scientific">Alkalibacterium gilvum</name>
    <dbReference type="NCBI Taxonomy" id="1130080"/>
    <lineage>
        <taxon>Bacteria</taxon>
        <taxon>Bacillati</taxon>
        <taxon>Bacillota</taxon>
        <taxon>Bacilli</taxon>
        <taxon>Lactobacillales</taxon>
        <taxon>Carnobacteriaceae</taxon>
        <taxon>Alkalibacterium</taxon>
    </lineage>
</organism>
<evidence type="ECO:0000259" key="8">
    <source>
        <dbReference type="Pfam" id="PF03633"/>
    </source>
</evidence>
<dbReference type="Pfam" id="PF03633">
    <property type="entry name" value="Glyco_hydro_65C"/>
    <property type="match status" value="1"/>
</dbReference>
<evidence type="ECO:0000256" key="4">
    <source>
        <dbReference type="PIRSR" id="PIRSR036289-50"/>
    </source>
</evidence>
<sequence>MNTLKVKQSKWILTEEGTDPEIIRQNETLFALSNGHFGTRGSLEEINSPSKYSNSEATLVNAFYDSEPIEYGEWAYGYAKEHQTIIPVPNGKKITLKLDHEIFDLEAGKTTKHKRELDLKKGILKRTFTWENTQGHKIDVEIIRFVSYDHKELLAQKITVTPYNDNNELEIITELDDLKELGSRKKDTSKDPRVKEQGERRFHSERFKKDSVDLLHIETNHTKCHLIVGEKDKLKGFKSPIYNKNNSEKFIVKTKKGKPVVLERLVAYSNMFDEEDKQEEIAQKTATILNETSVLGFENLLEKHIKHMEKFWNMSDIEIEGNDELQVGLRFNLFHLHQAAGRDGKRNMSAKGLTGEGYEGHYFWDTEMYMLSFFLYTQPEIAKQLLTYRYTILEEARNRARIMSIDEGALFAWRTINGKEASPYYPAGTAQIHINGDIAHAIYTYIKVTGDKHFGMNEGLEILVETARFYANWGHYDEKREGAFVLNNVTGPDEYTAIVNNNYYTNLMAKHNFKYAIEMVEATLESNEERGKDVLERINFKHPELENWKNAQKKMFLPYDEEQGLTMQDDSFFHKEVWDLKHTPKEKFPLLLHYHPLTIYRYQVNKQADTILAQFIFSHAFSHDQKVRDYNYYESVTTHDSSLSRSVFGMMASELGFMQKAYTYFMDTALMDLSDLQSNTRDGVHAANMGGTWMSMVYGFGGLRLIGDRLNFNPRLPKEWQAVTFKVTFRGRIIKVSIKKEKTEYKLIEGEPLVINHFNEERQLK</sequence>
<evidence type="ECO:0000256" key="6">
    <source>
        <dbReference type="SAM" id="MobiDB-lite"/>
    </source>
</evidence>
<dbReference type="GO" id="GO:0030246">
    <property type="term" value="F:carbohydrate binding"/>
    <property type="evidence" value="ECO:0007669"/>
    <property type="project" value="InterPro"/>
</dbReference>
<dbReference type="GO" id="GO:0004553">
    <property type="term" value="F:hydrolase activity, hydrolyzing O-glycosyl compounds"/>
    <property type="evidence" value="ECO:0007669"/>
    <property type="project" value="TreeGrafter"/>
</dbReference>
<evidence type="ECO:0000256" key="5">
    <source>
        <dbReference type="PIRSR" id="PIRSR036289-51"/>
    </source>
</evidence>
<dbReference type="PANTHER" id="PTHR11051">
    <property type="entry name" value="GLYCOSYL HYDROLASE-RELATED"/>
    <property type="match status" value="1"/>
</dbReference>
<evidence type="ECO:0000256" key="2">
    <source>
        <dbReference type="ARBA" id="ARBA00022676"/>
    </source>
</evidence>
<feature type="domain" description="Glycoside hydrolase family 65 central catalytic" evidence="7">
    <location>
        <begin position="330"/>
        <end position="694"/>
    </location>
</feature>
<dbReference type="Gene3D" id="2.60.420.10">
    <property type="entry name" value="Maltose phosphorylase, domain 3"/>
    <property type="match status" value="1"/>
</dbReference>
<keyword evidence="11" id="KW-1185">Reference proteome</keyword>
<dbReference type="Pfam" id="PF03632">
    <property type="entry name" value="Glyco_hydro_65m"/>
    <property type="match status" value="1"/>
</dbReference>
<dbReference type="InterPro" id="IPR017045">
    <property type="entry name" value="Malt_Pase/Glycosyl_Hdrlase"/>
</dbReference>
<dbReference type="SUPFAM" id="SSF48208">
    <property type="entry name" value="Six-hairpin glycosidases"/>
    <property type="match status" value="1"/>
</dbReference>
<dbReference type="InterPro" id="IPR005195">
    <property type="entry name" value="Glyco_hydro_65_M"/>
</dbReference>
<dbReference type="InterPro" id="IPR037018">
    <property type="entry name" value="GH65_N"/>
</dbReference>
<dbReference type="GO" id="GO:0005975">
    <property type="term" value="P:carbohydrate metabolic process"/>
    <property type="evidence" value="ECO:0007669"/>
    <property type="project" value="InterPro"/>
</dbReference>
<dbReference type="GO" id="GO:0016757">
    <property type="term" value="F:glycosyltransferase activity"/>
    <property type="evidence" value="ECO:0007669"/>
    <property type="project" value="UniProtKB-KW"/>
</dbReference>
<dbReference type="InterPro" id="IPR005196">
    <property type="entry name" value="Glyco_hydro_65_N"/>
</dbReference>
<dbReference type="EMBL" id="FNYW01000003">
    <property type="protein sequence ID" value="SEI56176.1"/>
    <property type="molecule type" value="Genomic_DNA"/>
</dbReference>
<dbReference type="InterPro" id="IPR005194">
    <property type="entry name" value="Glyco_hydro_65_C"/>
</dbReference>
<dbReference type="Gene3D" id="1.50.10.10">
    <property type="match status" value="1"/>
</dbReference>
<dbReference type="InterPro" id="IPR012341">
    <property type="entry name" value="6hp_glycosidase-like_sf"/>
</dbReference>
<protein>
    <submittedName>
        <fullName evidence="10">Alpha,alpha-trehalose phosphorylase</fullName>
    </submittedName>
</protein>
<accession>A0A1H6RNW1</accession>
<feature type="binding site" evidence="5">
    <location>
        <begin position="606"/>
        <end position="607"/>
    </location>
    <ligand>
        <name>substrate</name>
    </ligand>
</feature>
<feature type="domain" description="Glycoside hydrolase family 65 C-terminal" evidence="8">
    <location>
        <begin position="703"/>
        <end position="761"/>
    </location>
</feature>
<keyword evidence="2" id="KW-0328">Glycosyltransferase</keyword>
<evidence type="ECO:0000313" key="10">
    <source>
        <dbReference type="EMBL" id="SEI56176.1"/>
    </source>
</evidence>
<feature type="binding site" evidence="5">
    <location>
        <begin position="364"/>
        <end position="365"/>
    </location>
    <ligand>
        <name>substrate</name>
    </ligand>
</feature>
<dbReference type="InterPro" id="IPR008928">
    <property type="entry name" value="6-hairpin_glycosidase_sf"/>
</dbReference>
<gene>
    <name evidence="10" type="ORF">SAMN04488113_10363</name>
</gene>
<proteinExistence type="inferred from homology"/>
<dbReference type="STRING" id="1130080.SAMN04488113_10363"/>
<dbReference type="PIRSF" id="PIRSF036289">
    <property type="entry name" value="Glycosyl_hydrolase_malt_phosph"/>
    <property type="match status" value="1"/>
</dbReference>
<evidence type="ECO:0000259" key="9">
    <source>
        <dbReference type="Pfam" id="PF03636"/>
    </source>
</evidence>
<dbReference type="InterPro" id="IPR011013">
    <property type="entry name" value="Gal_mutarotase_sf_dom"/>
</dbReference>
<dbReference type="Gene3D" id="2.70.98.40">
    <property type="entry name" value="Glycoside hydrolase, family 65, N-terminal domain"/>
    <property type="match status" value="1"/>
</dbReference>
<dbReference type="SUPFAM" id="SSF74650">
    <property type="entry name" value="Galactose mutarotase-like"/>
    <property type="match status" value="1"/>
</dbReference>
<dbReference type="PANTHER" id="PTHR11051:SF8">
    <property type="entry name" value="PROTEIN-GLUCOSYLGALACTOSYLHYDROXYLYSINE GLUCOSIDASE"/>
    <property type="match status" value="1"/>
</dbReference>
<name>A0A1H6RNW1_9LACT</name>
<feature type="region of interest" description="Disordered" evidence="6">
    <location>
        <begin position="183"/>
        <end position="202"/>
    </location>
</feature>
<feature type="active site" description="Proton donor" evidence="4">
    <location>
        <position position="494"/>
    </location>
</feature>
<evidence type="ECO:0000313" key="11">
    <source>
        <dbReference type="Proteomes" id="UP000198564"/>
    </source>
</evidence>